<comment type="catalytic activity">
    <reaction evidence="6">
        <text>D-glucose 6-phosphate + NADP(+) = 6-phospho-D-glucono-1,5-lactone + NADPH + H(+)</text>
        <dbReference type="Rhea" id="RHEA:15841"/>
        <dbReference type="ChEBI" id="CHEBI:15378"/>
        <dbReference type="ChEBI" id="CHEBI:57783"/>
        <dbReference type="ChEBI" id="CHEBI:57955"/>
        <dbReference type="ChEBI" id="CHEBI:58349"/>
        <dbReference type="ChEBI" id="CHEBI:61548"/>
        <dbReference type="EC" id="1.1.1.49"/>
    </reaction>
</comment>
<protein>
    <recommendedName>
        <fullName evidence="6">Glucose-6-phosphate 1-dehydrogenase</fullName>
        <shortName evidence="6">G6PD</shortName>
        <ecNumber evidence="6">1.1.1.49</ecNumber>
    </recommendedName>
</protein>
<dbReference type="GO" id="GO:0009051">
    <property type="term" value="P:pentose-phosphate shunt, oxidative branch"/>
    <property type="evidence" value="ECO:0007669"/>
    <property type="project" value="TreeGrafter"/>
</dbReference>
<evidence type="ECO:0000313" key="10">
    <source>
        <dbReference type="Proteomes" id="UP000013893"/>
    </source>
</evidence>
<proteinExistence type="inferred from homology"/>
<organism evidence="9 10">
    <name type="scientific">Candidatus Saccharimonas aalborgensis</name>
    <dbReference type="NCBI Taxonomy" id="1332188"/>
    <lineage>
        <taxon>Bacteria</taxon>
        <taxon>Candidatus Saccharimonadota</taxon>
        <taxon>Candidatus Saccharimonadia</taxon>
        <taxon>Candidatus Saccharimonadales</taxon>
        <taxon>Candidatus Saccharimonadaceae</taxon>
        <taxon>Candidatus Saccharimonas</taxon>
    </lineage>
</organism>
<dbReference type="PANTHER" id="PTHR23429">
    <property type="entry name" value="GLUCOSE-6-PHOSPHATE 1-DEHYDROGENASE G6PD"/>
    <property type="match status" value="1"/>
</dbReference>
<dbReference type="InterPro" id="IPR022675">
    <property type="entry name" value="G6P_DH_C"/>
</dbReference>
<feature type="binding site" evidence="6">
    <location>
        <position position="346"/>
    </location>
    <ligand>
        <name>substrate</name>
    </ligand>
</feature>
<dbReference type="PANTHER" id="PTHR23429:SF0">
    <property type="entry name" value="GLUCOSE-6-PHOSPHATE 1-DEHYDROGENASE"/>
    <property type="match status" value="1"/>
</dbReference>
<evidence type="ECO:0000256" key="4">
    <source>
        <dbReference type="ARBA" id="ARBA00023002"/>
    </source>
</evidence>
<dbReference type="GO" id="GO:0006006">
    <property type="term" value="P:glucose metabolic process"/>
    <property type="evidence" value="ECO:0007669"/>
    <property type="project" value="UniProtKB-KW"/>
</dbReference>
<dbReference type="GO" id="GO:0050661">
    <property type="term" value="F:NADP binding"/>
    <property type="evidence" value="ECO:0007669"/>
    <property type="project" value="UniProtKB-UniRule"/>
</dbReference>
<dbReference type="Proteomes" id="UP000013893">
    <property type="component" value="Chromosome"/>
</dbReference>
<dbReference type="Gene3D" id="3.40.50.720">
    <property type="entry name" value="NAD(P)-binding Rossmann-like Domain"/>
    <property type="match status" value="1"/>
</dbReference>
<feature type="binding site" evidence="6">
    <location>
        <position position="54"/>
    </location>
    <ligand>
        <name>NADP(+)</name>
        <dbReference type="ChEBI" id="CHEBI:58349"/>
    </ligand>
</feature>
<dbReference type="Gene3D" id="3.30.360.10">
    <property type="entry name" value="Dihydrodipicolinate Reductase, domain 2"/>
    <property type="match status" value="1"/>
</dbReference>
<dbReference type="GO" id="GO:0005829">
    <property type="term" value="C:cytosol"/>
    <property type="evidence" value="ECO:0007669"/>
    <property type="project" value="TreeGrafter"/>
</dbReference>
<dbReference type="OrthoDB" id="9802739at2"/>
<keyword evidence="5 6" id="KW-0119">Carbohydrate metabolism</keyword>
<keyword evidence="2 6" id="KW-0313">Glucose metabolism</keyword>
<dbReference type="PATRIC" id="fig|1332188.3.peg.839"/>
<dbReference type="EMBL" id="CP005957">
    <property type="protein sequence ID" value="AGL62546.1"/>
    <property type="molecule type" value="Genomic_DNA"/>
</dbReference>
<comment type="function">
    <text evidence="6">Catalyzes the oxidation of glucose 6-phosphate to 6-phosphogluconolactone.</text>
</comment>
<feature type="binding site" evidence="6">
    <location>
        <position position="161"/>
    </location>
    <ligand>
        <name>NADP(+)</name>
        <dbReference type="ChEBI" id="CHEBI:58349"/>
    </ligand>
</feature>
<evidence type="ECO:0000259" key="7">
    <source>
        <dbReference type="Pfam" id="PF00479"/>
    </source>
</evidence>
<comment type="similarity">
    <text evidence="6">Belongs to the glucose-6-phosphate dehydrogenase family.</text>
</comment>
<keyword evidence="3 6" id="KW-0521">NADP</keyword>
<dbReference type="Pfam" id="PF00479">
    <property type="entry name" value="G6PD_N"/>
    <property type="match status" value="1"/>
</dbReference>
<dbReference type="GO" id="GO:0004345">
    <property type="term" value="F:glucose-6-phosphate dehydrogenase activity"/>
    <property type="evidence" value="ECO:0007669"/>
    <property type="project" value="UniProtKB-UniRule"/>
</dbReference>
<feature type="binding site" evidence="6">
    <location>
        <position position="229"/>
    </location>
    <ligand>
        <name>substrate</name>
    </ligand>
</feature>
<gene>
    <name evidence="6 9" type="primary">zwf</name>
    <name evidence="9" type="ORF">L336_0844</name>
</gene>
<reference evidence="9 10" key="1">
    <citation type="journal article" date="2013" name="Nat. Biotechnol.">
        <title>Genome sequences of rare, uncultured bacteria obtained by differential coverage binning of multiple metagenomes.</title>
        <authorList>
            <person name="Albertsen M."/>
            <person name="Hugenholtz P."/>
            <person name="Skarshewski A."/>
            <person name="Nielsen K.L."/>
            <person name="Tyson G.W."/>
            <person name="Nielsen P.H."/>
        </authorList>
    </citation>
    <scope>NUCLEOTIDE SEQUENCE [LARGE SCALE GENOMIC DNA]</scope>
    <source>
        <strain evidence="9">TM71</strain>
    </source>
</reference>
<dbReference type="EC" id="1.1.1.49" evidence="6"/>
<dbReference type="HOGENOM" id="CLU_013524_5_0_0"/>
<dbReference type="HAMAP" id="MF_00966">
    <property type="entry name" value="G6PD"/>
    <property type="match status" value="1"/>
</dbReference>
<dbReference type="InterPro" id="IPR001282">
    <property type="entry name" value="G6P_DH"/>
</dbReference>
<sequence length="477" mass="53834">MGSNSHLQTLSNPTTLVIFGASGNLAQIKLFPALYELLAYGHLPERLSIVAIFRQSSAALDTVMSQVEVTMLRQHRECDPAILARLKSLIRPIIMDSTNQEDYYRLRDMLDGIDHEFSVAHQRIFYLAIPPSIFKPVIACLGAAELNKEYDGVARRIFIEKPFGSDLASARDLIDSIKTHFEEHQIYRIDHYLAKETVQNILTFRFQNPLIRSIWNRDGIDYIHIRALEKIDIEGRSDFYESLGALRDLLQSHLLQLMALIMMDAPTAMESHAIHEQKNALLGAIKLPTEPIDEFANRGQYQGYREEVNNPESQVETYAIVKLGVDLPEWHGVPVVLETGKALDHKDTSIEVVFRDRHNIDSGRNTLTIHVQPDEGIELQLTAKSPGFGYETRPVSMNFSYNTAFEGKNPEAYERVLFDAIAGDQTLFSTSAEVLACWEILEPIIQTWRNHNSIPESYTKGSEGPVGGIGIRKSVTT</sequence>
<feature type="domain" description="Glucose-6-phosphate dehydrogenase C-terminal" evidence="8">
    <location>
        <begin position="202"/>
        <end position="466"/>
    </location>
</feature>
<comment type="pathway">
    <text evidence="1 6">Carbohydrate degradation; pentose phosphate pathway; D-ribulose 5-phosphate from D-glucose 6-phosphate (oxidative stage): step 1/3.</text>
</comment>
<dbReference type="STRING" id="1332188.L336_0844"/>
<dbReference type="RefSeq" id="WP_015641996.1">
    <property type="nucleotide sequence ID" value="NC_021219.1"/>
</dbReference>
<keyword evidence="4 6" id="KW-0560">Oxidoreductase</keyword>
<feature type="active site" description="Proton acceptor" evidence="6">
    <location>
        <position position="253"/>
    </location>
</feature>
<dbReference type="KEGG" id="saal:L336_0844"/>
<dbReference type="PIRSF" id="PIRSF000110">
    <property type="entry name" value="G6PD"/>
    <property type="match status" value="1"/>
</dbReference>
<dbReference type="UniPathway" id="UPA00115">
    <property type="reaction ID" value="UER00408"/>
</dbReference>
<dbReference type="SUPFAM" id="SSF51735">
    <property type="entry name" value="NAD(P)-binding Rossmann-fold domains"/>
    <property type="match status" value="1"/>
</dbReference>
<evidence type="ECO:0000259" key="8">
    <source>
        <dbReference type="Pfam" id="PF02781"/>
    </source>
</evidence>
<feature type="binding site" evidence="6">
    <location>
        <position position="195"/>
    </location>
    <ligand>
        <name>substrate</name>
    </ligand>
</feature>
<comment type="caution">
    <text evidence="6">Lacks conserved residue(s) required for the propagation of feature annotation.</text>
</comment>
<feature type="binding site" evidence="6">
    <location>
        <position position="248"/>
    </location>
    <ligand>
        <name>substrate</name>
    </ligand>
</feature>
<evidence type="ECO:0000256" key="1">
    <source>
        <dbReference type="ARBA" id="ARBA00004937"/>
    </source>
</evidence>
<dbReference type="InterPro" id="IPR036291">
    <property type="entry name" value="NAD(P)-bd_dom_sf"/>
</dbReference>
<dbReference type="InterPro" id="IPR022674">
    <property type="entry name" value="G6P_DH_NAD-bd"/>
</dbReference>
<evidence type="ECO:0000256" key="5">
    <source>
        <dbReference type="ARBA" id="ARBA00023277"/>
    </source>
</evidence>
<evidence type="ECO:0000256" key="2">
    <source>
        <dbReference type="ARBA" id="ARBA00022526"/>
    </source>
</evidence>
<dbReference type="PRINTS" id="PR00079">
    <property type="entry name" value="G6PDHDRGNASE"/>
</dbReference>
<feature type="binding site" evidence="6">
    <location>
        <position position="341"/>
    </location>
    <ligand>
        <name>substrate</name>
    </ligand>
</feature>
<evidence type="ECO:0000256" key="6">
    <source>
        <dbReference type="HAMAP-Rule" id="MF_00966"/>
    </source>
</evidence>
<evidence type="ECO:0000313" key="9">
    <source>
        <dbReference type="EMBL" id="AGL62546.1"/>
    </source>
</evidence>
<dbReference type="SUPFAM" id="SSF55347">
    <property type="entry name" value="Glyceraldehyde-3-phosphate dehydrogenase-like, C-terminal domain"/>
    <property type="match status" value="1"/>
</dbReference>
<accession>R4PZ66</accession>
<name>R4PZ66_9BACT</name>
<dbReference type="AlphaFoldDB" id="R4PZ66"/>
<dbReference type="Pfam" id="PF02781">
    <property type="entry name" value="G6PD_C"/>
    <property type="match status" value="1"/>
</dbReference>
<keyword evidence="10" id="KW-1185">Reference proteome</keyword>
<evidence type="ECO:0000256" key="3">
    <source>
        <dbReference type="ARBA" id="ARBA00022857"/>
    </source>
</evidence>
<dbReference type="NCBIfam" id="TIGR00871">
    <property type="entry name" value="zwf"/>
    <property type="match status" value="1"/>
</dbReference>
<feature type="binding site" evidence="6">
    <location>
        <position position="191"/>
    </location>
    <ligand>
        <name>substrate</name>
    </ligand>
</feature>
<feature type="domain" description="Glucose-6-phosphate dehydrogenase NAD-binding" evidence="7">
    <location>
        <begin position="17"/>
        <end position="200"/>
    </location>
</feature>